<keyword evidence="2" id="KW-0285">Flavoprotein</keyword>
<dbReference type="GO" id="GO:0004497">
    <property type="term" value="F:monooxygenase activity"/>
    <property type="evidence" value="ECO:0007669"/>
    <property type="project" value="InterPro"/>
</dbReference>
<evidence type="ECO:0000256" key="3">
    <source>
        <dbReference type="ARBA" id="ARBA00022827"/>
    </source>
</evidence>
<proteinExistence type="inferred from homology"/>
<comment type="similarity">
    <text evidence="1">Belongs to the paxM FAD-dependent monooxygenase family.</text>
</comment>
<dbReference type="Proteomes" id="UP000707451">
    <property type="component" value="Unassembled WGS sequence"/>
</dbReference>
<keyword evidence="5" id="KW-1133">Transmembrane helix</keyword>
<dbReference type="InterPro" id="IPR002938">
    <property type="entry name" value="FAD-bd"/>
</dbReference>
<evidence type="ECO:0000256" key="5">
    <source>
        <dbReference type="SAM" id="Phobius"/>
    </source>
</evidence>
<name>A0A9P7XQK4_9FUNG</name>
<keyword evidence="5" id="KW-0472">Membrane</keyword>
<dbReference type="InterPro" id="IPR050562">
    <property type="entry name" value="FAD_mOase_fung"/>
</dbReference>
<evidence type="ECO:0000313" key="8">
    <source>
        <dbReference type="Proteomes" id="UP000707451"/>
    </source>
</evidence>
<dbReference type="EMBL" id="JAHRHY010000014">
    <property type="protein sequence ID" value="KAG9064169.1"/>
    <property type="molecule type" value="Genomic_DNA"/>
</dbReference>
<feature type="transmembrane region" description="Helical" evidence="5">
    <location>
        <begin position="12"/>
        <end position="30"/>
    </location>
</feature>
<dbReference type="PANTHER" id="PTHR47356">
    <property type="entry name" value="FAD-DEPENDENT MONOOXYGENASE ASQG-RELATED"/>
    <property type="match status" value="1"/>
</dbReference>
<feature type="domain" description="FAD-binding" evidence="6">
    <location>
        <begin position="305"/>
        <end position="389"/>
    </location>
</feature>
<gene>
    <name evidence="7" type="ORF">KI688_003357</name>
</gene>
<organism evidence="7 8">
    <name type="scientific">Linnemannia hyalina</name>
    <dbReference type="NCBI Taxonomy" id="64524"/>
    <lineage>
        <taxon>Eukaryota</taxon>
        <taxon>Fungi</taxon>
        <taxon>Fungi incertae sedis</taxon>
        <taxon>Mucoromycota</taxon>
        <taxon>Mortierellomycotina</taxon>
        <taxon>Mortierellomycetes</taxon>
        <taxon>Mortierellales</taxon>
        <taxon>Mortierellaceae</taxon>
        <taxon>Linnemannia</taxon>
    </lineage>
</organism>
<evidence type="ECO:0000259" key="6">
    <source>
        <dbReference type="Pfam" id="PF01494"/>
    </source>
</evidence>
<keyword evidence="3" id="KW-0274">FAD</keyword>
<dbReference type="SUPFAM" id="SSF51905">
    <property type="entry name" value="FAD/NAD(P)-binding domain"/>
    <property type="match status" value="1"/>
</dbReference>
<keyword evidence="5" id="KW-0812">Transmembrane</keyword>
<accession>A0A9P7XQK4</accession>
<evidence type="ECO:0000313" key="7">
    <source>
        <dbReference type="EMBL" id="KAG9064169.1"/>
    </source>
</evidence>
<keyword evidence="8" id="KW-1185">Reference proteome</keyword>
<sequence length="471" mass="52461">MASDKPTTSDKPTVLIVGAGLGGLMLGALLEKANIPYAIFERTAVVKPLGSALMIGAAIIPIMEQLGCVDEFLALGKATPEVTVGKDGQGALYTVSTRPQFEYTGYYNYIVARPFFYDMMLRQVSKDKLHFNKRVLTISQEEERVTIQTNDNCVYEGDILVGADGAYSAVRKRMYDALKQEGKLPKSDQEELPFKSTCLVGQTQPMDFADFPEFNKDQVAFYNTMAADQPYTWVIFATAQSTIAWMVIHHLDKESSKAAEEQRFRESENSQWGSHAAMEMCDETRDFPLPIGTKKMTMGDLYDLTPVDMISKVMLEEKVFQTWYSGRIGLLGDACHKLNPSGAQGAVSAMHDAIALANLIYALPPRSHASDIEKMFSEYQTERLVHVTESFNNSKAISKVMERGLVGTIALFIRTHFPSWLMKIMIRRQILNRPQAGFLETIPLKGSVPAIVSPSTEKARAVYEQRTATPI</sequence>
<dbReference type="AlphaFoldDB" id="A0A9P7XQK4"/>
<dbReference type="Pfam" id="PF01494">
    <property type="entry name" value="FAD_binding_3"/>
    <property type="match status" value="2"/>
</dbReference>
<keyword evidence="4" id="KW-0560">Oxidoreductase</keyword>
<protein>
    <recommendedName>
        <fullName evidence="6">FAD-binding domain-containing protein</fullName>
    </recommendedName>
</protein>
<feature type="domain" description="FAD-binding" evidence="6">
    <location>
        <begin position="13"/>
        <end position="185"/>
    </location>
</feature>
<comment type="caution">
    <text evidence="7">The sequence shown here is derived from an EMBL/GenBank/DDBJ whole genome shotgun (WGS) entry which is preliminary data.</text>
</comment>
<dbReference type="PRINTS" id="PR00420">
    <property type="entry name" value="RNGMNOXGNASE"/>
</dbReference>
<dbReference type="PANTHER" id="PTHR47356:SF2">
    <property type="entry name" value="FAD-BINDING DOMAIN-CONTAINING PROTEIN-RELATED"/>
    <property type="match status" value="1"/>
</dbReference>
<evidence type="ECO:0000256" key="4">
    <source>
        <dbReference type="ARBA" id="ARBA00023002"/>
    </source>
</evidence>
<dbReference type="GO" id="GO:0071949">
    <property type="term" value="F:FAD binding"/>
    <property type="evidence" value="ECO:0007669"/>
    <property type="project" value="InterPro"/>
</dbReference>
<reference evidence="7" key="1">
    <citation type="submission" date="2021-06" db="EMBL/GenBank/DDBJ databases">
        <title>Genome Sequence of Mortierella hyaline Strain SCG-10, a Cold-Adapted, Nitrate-Reducing Fungus Isolated from Soil in Minnesota, USA.</title>
        <authorList>
            <person name="Aldossari N."/>
        </authorList>
    </citation>
    <scope>NUCLEOTIDE SEQUENCE</scope>
    <source>
        <strain evidence="7">SCG-10</strain>
    </source>
</reference>
<evidence type="ECO:0000256" key="2">
    <source>
        <dbReference type="ARBA" id="ARBA00022630"/>
    </source>
</evidence>
<evidence type="ECO:0000256" key="1">
    <source>
        <dbReference type="ARBA" id="ARBA00007992"/>
    </source>
</evidence>
<dbReference type="Gene3D" id="3.50.50.60">
    <property type="entry name" value="FAD/NAD(P)-binding domain"/>
    <property type="match status" value="1"/>
</dbReference>
<dbReference type="OrthoDB" id="655030at2759"/>
<dbReference type="InterPro" id="IPR036188">
    <property type="entry name" value="FAD/NAD-bd_sf"/>
</dbReference>